<dbReference type="SUPFAM" id="SSF56672">
    <property type="entry name" value="DNA/RNA polymerases"/>
    <property type="match status" value="1"/>
</dbReference>
<dbReference type="Pfam" id="PF13976">
    <property type="entry name" value="gag_pre-integrs"/>
    <property type="match status" value="1"/>
</dbReference>
<dbReference type="AlphaFoldDB" id="A0A438DF34"/>
<evidence type="ECO:0000313" key="9">
    <source>
        <dbReference type="Proteomes" id="UP000288805"/>
    </source>
</evidence>
<dbReference type="Proteomes" id="UP000288805">
    <property type="component" value="Unassembled WGS sequence"/>
</dbReference>
<dbReference type="SUPFAM" id="SSF53098">
    <property type="entry name" value="Ribonuclease H-like"/>
    <property type="match status" value="1"/>
</dbReference>
<dbReference type="SUPFAM" id="SSF57756">
    <property type="entry name" value="Retrovirus zinc finger-like domains"/>
    <property type="match status" value="1"/>
</dbReference>
<dbReference type="EMBL" id="QGNW01001659">
    <property type="protein sequence ID" value="RVW34031.1"/>
    <property type="molecule type" value="Genomic_DNA"/>
</dbReference>
<dbReference type="Pfam" id="PF07727">
    <property type="entry name" value="RVT_2"/>
    <property type="match status" value="1"/>
</dbReference>
<dbReference type="GO" id="GO:0003676">
    <property type="term" value="F:nucleic acid binding"/>
    <property type="evidence" value="ECO:0007669"/>
    <property type="project" value="InterPro"/>
</dbReference>
<keyword evidence="3" id="KW-0863">Zinc-finger</keyword>
<keyword evidence="5" id="KW-0732">Signal</keyword>
<evidence type="ECO:0000313" key="8">
    <source>
        <dbReference type="EMBL" id="RVW34031.1"/>
    </source>
</evidence>
<dbReference type="GO" id="GO:0008270">
    <property type="term" value="F:zinc ion binding"/>
    <property type="evidence" value="ECO:0007669"/>
    <property type="project" value="UniProtKB-KW"/>
</dbReference>
<dbReference type="InterPro" id="IPR001584">
    <property type="entry name" value="Integrase_cat-core"/>
</dbReference>
<dbReference type="GO" id="GO:0016787">
    <property type="term" value="F:hydrolase activity"/>
    <property type="evidence" value="ECO:0007669"/>
    <property type="project" value="UniProtKB-KW"/>
</dbReference>
<feature type="chain" id="PRO_5019581317" evidence="5">
    <location>
        <begin position="26"/>
        <end position="828"/>
    </location>
</feature>
<dbReference type="InterPro" id="IPR013103">
    <property type="entry name" value="RVT_2"/>
</dbReference>
<comment type="caution">
    <text evidence="8">The sequence shown here is derived from an EMBL/GenBank/DDBJ whole genome shotgun (WGS) entry which is preliminary data.</text>
</comment>
<evidence type="ECO:0000256" key="3">
    <source>
        <dbReference type="PROSITE-ProRule" id="PRU00047"/>
    </source>
</evidence>
<dbReference type="InterPro" id="IPR012337">
    <property type="entry name" value="RNaseH-like_sf"/>
</dbReference>
<dbReference type="InterPro" id="IPR036875">
    <property type="entry name" value="Znf_CCHC_sf"/>
</dbReference>
<evidence type="ECO:0000256" key="2">
    <source>
        <dbReference type="ARBA" id="ARBA00022801"/>
    </source>
</evidence>
<keyword evidence="2" id="KW-0378">Hydrolase</keyword>
<dbReference type="InterPro" id="IPR043502">
    <property type="entry name" value="DNA/RNA_pol_sf"/>
</dbReference>
<feature type="domain" description="CCHC-type" evidence="6">
    <location>
        <begin position="133"/>
        <end position="149"/>
    </location>
</feature>
<protein>
    <submittedName>
        <fullName evidence="8">Retrovirus-related Pol polyprotein from transposon RE2</fullName>
    </submittedName>
</protein>
<dbReference type="PANTHER" id="PTHR42648:SF26">
    <property type="entry name" value="INTEGRASE CATALYTIC DOMAIN-CONTAINING PROTEIN"/>
    <property type="match status" value="1"/>
</dbReference>
<feature type="region of interest" description="Disordered" evidence="4">
    <location>
        <begin position="541"/>
        <end position="565"/>
    </location>
</feature>
<evidence type="ECO:0000256" key="4">
    <source>
        <dbReference type="SAM" id="MobiDB-lite"/>
    </source>
</evidence>
<evidence type="ECO:0000256" key="1">
    <source>
        <dbReference type="ARBA" id="ARBA00022723"/>
    </source>
</evidence>
<proteinExistence type="predicted"/>
<evidence type="ECO:0000259" key="6">
    <source>
        <dbReference type="PROSITE" id="PS50158"/>
    </source>
</evidence>
<organism evidence="8 9">
    <name type="scientific">Vitis vinifera</name>
    <name type="common">Grape</name>
    <dbReference type="NCBI Taxonomy" id="29760"/>
    <lineage>
        <taxon>Eukaryota</taxon>
        <taxon>Viridiplantae</taxon>
        <taxon>Streptophyta</taxon>
        <taxon>Embryophyta</taxon>
        <taxon>Tracheophyta</taxon>
        <taxon>Spermatophyta</taxon>
        <taxon>Magnoliopsida</taxon>
        <taxon>eudicotyledons</taxon>
        <taxon>Gunneridae</taxon>
        <taxon>Pentapetalae</taxon>
        <taxon>rosids</taxon>
        <taxon>Vitales</taxon>
        <taxon>Vitaceae</taxon>
        <taxon>Viteae</taxon>
        <taxon>Vitis</taxon>
    </lineage>
</organism>
<accession>A0A438DF34</accession>
<keyword evidence="1" id="KW-0479">Metal-binding</keyword>
<sequence length="828" mass="92998">MLNLSLSSLAITSLAMSMALIPAHPYRLSPVVIPLIATSKTSHQAWTKLTKLYASRSKTRVMQLKEDLTLMQRGNCSITELDSTAQSLVVTANTTQRRDSRSSKNQSSSTYQQSKNDFRSKSRQSKQYKYPPRCQYCDQQGHIAKYCPKLKLSDATVNCTTTTSSPNKVGSLILRLPIISLLRKFQVEDTLCVPTINKNLISVHHFTKQNNVILEFHPTYFLVKDRRTGEILLQGPCENGVYPMPSSPAATPIAFVHERTSVAGWHQRLGHPSFKVVTRLISSFSLPTTSCLSGSNNCHSCSINKAHQLPFHKHGLTSTTPFDLLYTDVWGPSPTPRVYSDNGGEFTALRPFFTTHGISHYTTAPYTPQQNGVSERRHRHIVETGQTLLSHASLPSEYWAYAFATATYLINRLPSPVLHHKSPLQALFKQQPRYEKLRSFGCLCFPLMKPYNTNKFQKKSVPCIFVGYSTSQSAYLCLHLQSQRIYTSKHVTFDESVYPFKQVSMQSPTDSSPPETSSFSGPILQLASRELPAITRAQGVIPSASSTPSEDPALMQPQEAPLSTSDQVILRPSTFVSQPENSIPSSPPPCPRTIITRSMNNIFRPKQLHTTTKHPLPEPPEPSCVSQALKDPHWRKAMSEEVTALLQHGTWELVPPTPGQNLVGCKFVFRKKRNPDGTINRYKARLVAKGFHQRPGIDYSQTFSPVVKPATIRLLLTIAVMHGWPLRQLDINNAFLHGNLEETVFMHQPPGFEDPSQPQHVCKLKKSIYGLKQAPRQWYKALRDAFLRFGFIHSAIDNSLFIYKSHDILCYCLVYVDDKLSQATHSAL</sequence>
<dbReference type="InterPro" id="IPR039537">
    <property type="entry name" value="Retrotran_Ty1/copia-like"/>
</dbReference>
<dbReference type="Gene3D" id="4.10.60.10">
    <property type="entry name" value="Zinc finger, CCHC-type"/>
    <property type="match status" value="1"/>
</dbReference>
<dbReference type="InterPro" id="IPR036397">
    <property type="entry name" value="RNaseH_sf"/>
</dbReference>
<feature type="signal peptide" evidence="5">
    <location>
        <begin position="1"/>
        <end position="25"/>
    </location>
</feature>
<dbReference type="GO" id="GO:0015074">
    <property type="term" value="P:DNA integration"/>
    <property type="evidence" value="ECO:0007669"/>
    <property type="project" value="InterPro"/>
</dbReference>
<evidence type="ECO:0000256" key="5">
    <source>
        <dbReference type="SAM" id="SignalP"/>
    </source>
</evidence>
<dbReference type="Pfam" id="PF25597">
    <property type="entry name" value="SH3_retrovirus"/>
    <property type="match status" value="1"/>
</dbReference>
<feature type="region of interest" description="Disordered" evidence="4">
    <location>
        <begin position="92"/>
        <end position="127"/>
    </location>
</feature>
<keyword evidence="3" id="KW-0862">Zinc</keyword>
<reference evidence="8 9" key="1">
    <citation type="journal article" date="2018" name="PLoS Genet.">
        <title>Population sequencing reveals clonal diversity and ancestral inbreeding in the grapevine cultivar Chardonnay.</title>
        <authorList>
            <person name="Roach M.J."/>
            <person name="Johnson D.L."/>
            <person name="Bohlmann J."/>
            <person name="van Vuuren H.J."/>
            <person name="Jones S.J."/>
            <person name="Pretorius I.S."/>
            <person name="Schmidt S.A."/>
            <person name="Borneman A.R."/>
        </authorList>
    </citation>
    <scope>NUCLEOTIDE SEQUENCE [LARGE SCALE GENOMIC DNA]</scope>
    <source>
        <strain evidence="9">cv. Chardonnay</strain>
        <tissue evidence="8">Leaf</tissue>
    </source>
</reference>
<dbReference type="PANTHER" id="PTHR42648">
    <property type="entry name" value="TRANSPOSASE, PUTATIVE-RELATED"/>
    <property type="match status" value="1"/>
</dbReference>
<dbReference type="PROSITE" id="PS50158">
    <property type="entry name" value="ZF_CCHC"/>
    <property type="match status" value="1"/>
</dbReference>
<name>A0A438DF34_VITVI</name>
<dbReference type="InterPro" id="IPR057670">
    <property type="entry name" value="SH3_retrovirus"/>
</dbReference>
<gene>
    <name evidence="8" type="primary">RE2_676</name>
    <name evidence="8" type="ORF">CK203_091977</name>
</gene>
<feature type="domain" description="Integrase catalytic" evidence="7">
    <location>
        <begin position="338"/>
        <end position="431"/>
    </location>
</feature>
<dbReference type="InterPro" id="IPR001878">
    <property type="entry name" value="Znf_CCHC"/>
</dbReference>
<dbReference type="Gene3D" id="3.30.420.10">
    <property type="entry name" value="Ribonuclease H-like superfamily/Ribonuclease H"/>
    <property type="match status" value="1"/>
</dbReference>
<evidence type="ECO:0000259" key="7">
    <source>
        <dbReference type="PROSITE" id="PS50994"/>
    </source>
</evidence>
<feature type="compositionally biased region" description="Low complexity" evidence="4">
    <location>
        <begin position="103"/>
        <end position="114"/>
    </location>
</feature>
<dbReference type="InterPro" id="IPR025724">
    <property type="entry name" value="GAG-pre-integrase_dom"/>
</dbReference>
<dbReference type="PROSITE" id="PS50994">
    <property type="entry name" value="INTEGRASE"/>
    <property type="match status" value="1"/>
</dbReference>